<dbReference type="Pfam" id="PF02815">
    <property type="entry name" value="MIR"/>
    <property type="match status" value="1"/>
</dbReference>
<keyword evidence="1" id="KW-0732">Signal</keyword>
<evidence type="ECO:0000313" key="7">
    <source>
        <dbReference type="Proteomes" id="UP000232722"/>
    </source>
</evidence>
<dbReference type="CDD" id="cd23263">
    <property type="entry name" value="beta-trefoil_MIR"/>
    <property type="match status" value="1"/>
</dbReference>
<evidence type="ECO:0000313" key="4">
    <source>
        <dbReference type="EMBL" id="PKC06629.1"/>
    </source>
</evidence>
<dbReference type="InterPro" id="IPR036300">
    <property type="entry name" value="MIR_dom_sf"/>
</dbReference>
<dbReference type="SMART" id="SM00472">
    <property type="entry name" value="MIR"/>
    <property type="match status" value="3"/>
</dbReference>
<dbReference type="VEuPathDB" id="FungiDB:FUN_014927"/>
<dbReference type="VEuPathDB" id="FungiDB:RhiirA1_497363"/>
<proteinExistence type="predicted"/>
<feature type="domain" description="MIR" evidence="3">
    <location>
        <begin position="174"/>
        <end position="228"/>
    </location>
</feature>
<protein>
    <recommendedName>
        <fullName evidence="3">MIR domain-containing protein</fullName>
    </recommendedName>
</protein>
<dbReference type="InterPro" id="IPR016093">
    <property type="entry name" value="MIR_motif"/>
</dbReference>
<dbReference type="EMBL" id="LLXH01000172">
    <property type="protein sequence ID" value="PKC71326.1"/>
    <property type="molecule type" value="Genomic_DNA"/>
</dbReference>
<keyword evidence="2" id="KW-0677">Repeat</keyword>
<gene>
    <name evidence="5" type="ORF">RhiirA1_497363</name>
    <name evidence="4" type="ORF">RhiirA5_501240</name>
</gene>
<dbReference type="Gene3D" id="2.80.10.50">
    <property type="match status" value="1"/>
</dbReference>
<dbReference type="PANTHER" id="PTHR46809:SF2">
    <property type="entry name" value="GH21273P"/>
    <property type="match status" value="1"/>
</dbReference>
<evidence type="ECO:0000313" key="6">
    <source>
        <dbReference type="Proteomes" id="UP000232688"/>
    </source>
</evidence>
<dbReference type="Proteomes" id="UP000232688">
    <property type="component" value="Unassembled WGS sequence"/>
</dbReference>
<dbReference type="OrthoDB" id="5588846at2759"/>
<dbReference type="Proteomes" id="UP000232722">
    <property type="component" value="Unassembled WGS sequence"/>
</dbReference>
<accession>A0A2I1DTY0</accession>
<reference evidence="5 6" key="4">
    <citation type="submission" date="2017-10" db="EMBL/GenBank/DDBJ databases">
        <title>Genome analyses suggest a sexual origin of heterokaryosis in a supposedly ancient asexual fungus.</title>
        <authorList>
            <person name="Corradi N."/>
            <person name="Sedzielewska K."/>
            <person name="Noel J."/>
            <person name="Charron P."/>
            <person name="Farinelli L."/>
            <person name="Marton T."/>
            <person name="Kruger M."/>
            <person name="Pelin A."/>
            <person name="Brachmann A."/>
            <person name="Corradi N."/>
        </authorList>
    </citation>
    <scope>NUCLEOTIDE SEQUENCE [LARGE SCALE GENOMIC DNA]</scope>
    <source>
        <strain evidence="5 6">A1</strain>
    </source>
</reference>
<reference evidence="4 7" key="1">
    <citation type="submission" date="2016-04" db="EMBL/GenBank/DDBJ databases">
        <title>Genome analyses suggest a sexual origin of heterokaryosis in a supposedly ancient asexual fungus.</title>
        <authorList>
            <person name="Ropars J."/>
            <person name="Sedzielewska K."/>
            <person name="Noel J."/>
            <person name="Charron P."/>
            <person name="Farinelli L."/>
            <person name="Marton T."/>
            <person name="Kruger M."/>
            <person name="Pelin A."/>
            <person name="Brachmann A."/>
            <person name="Corradi N."/>
        </authorList>
    </citation>
    <scope>NUCLEOTIDE SEQUENCE [LARGE SCALE GENOMIC DNA]</scope>
    <source>
        <strain evidence="4 7">A5</strain>
    </source>
</reference>
<dbReference type="EMBL" id="LLXJ01000734">
    <property type="protein sequence ID" value="PKC06629.1"/>
    <property type="molecule type" value="Genomic_DNA"/>
</dbReference>
<organism evidence="4 7">
    <name type="scientific">Rhizophagus irregularis</name>
    <dbReference type="NCBI Taxonomy" id="588596"/>
    <lineage>
        <taxon>Eukaryota</taxon>
        <taxon>Fungi</taxon>
        <taxon>Fungi incertae sedis</taxon>
        <taxon>Mucoromycota</taxon>
        <taxon>Glomeromycotina</taxon>
        <taxon>Glomeromycetes</taxon>
        <taxon>Glomerales</taxon>
        <taxon>Glomeraceae</taxon>
        <taxon>Rhizophagus</taxon>
    </lineage>
</organism>
<reference evidence="4 7" key="2">
    <citation type="submission" date="2017-09" db="EMBL/GenBank/DDBJ databases">
        <title>Extensive intraspecific genome diversity in a model arbuscular mycorrhizal fungus.</title>
        <authorList>
            <person name="Chen E.C."/>
            <person name="Morin E."/>
            <person name="Beaudet D."/>
            <person name="Noel J."/>
            <person name="Ndikumana S."/>
            <person name="Charron P."/>
            <person name="St-Onge C."/>
            <person name="Giorgi J."/>
            <person name="Grigoriev I.V."/>
            <person name="Roux C."/>
            <person name="Martin F.M."/>
            <person name="Corradi N."/>
        </authorList>
    </citation>
    <scope>NUCLEOTIDE SEQUENCE [LARGE SCALE GENOMIC DNA]</scope>
    <source>
        <strain evidence="4 7">A5</strain>
    </source>
</reference>
<evidence type="ECO:0000256" key="1">
    <source>
        <dbReference type="ARBA" id="ARBA00022729"/>
    </source>
</evidence>
<sequence>MNPPRYDGTVHPDEWIKQIRTFCYFKQITEEQEIVKFCKSMIHSTININNNNGNNDNNNNNNNNEIEEINTLDSLSNALKSHITFQILKDTCKRKLQVLKFAPEIHGGDTAKFISYFNMKCFDAEINDLEEQKKLLFHSFSDDFFRKEFNKQIHNVNSKEVLFKLFNNIVNEYSKLIKYGNFVSLKHITTGKYLTTDDKKYLTGSRGQIVFSTDALPEANAIWKINYPFGSQPKANNEIVSYGDTISLQNKLGKMLWAYPNYKSPTSGHVEVSCYSMNQYNNWMIEPNISNISTKKNSNEEKRYLKSEDKIVIVNESKEKVMILHSHNIKFTLDNSLYQEVFCHDNRIHLKDEWCIELVEH</sequence>
<evidence type="ECO:0000259" key="3">
    <source>
        <dbReference type="PROSITE" id="PS50919"/>
    </source>
</evidence>
<dbReference type="SUPFAM" id="SSF82109">
    <property type="entry name" value="MIR domain"/>
    <property type="match status" value="1"/>
</dbReference>
<reference evidence="5 6" key="3">
    <citation type="submission" date="2017-10" db="EMBL/GenBank/DDBJ databases">
        <title>Extensive intraspecific genome diversity in a model arbuscular mycorrhizal fungus.</title>
        <authorList>
            <person name="Chen E.C.H."/>
            <person name="Morin E."/>
            <person name="Baudet D."/>
            <person name="Noel J."/>
            <person name="Ndikumana S."/>
            <person name="Charron P."/>
            <person name="St-Onge C."/>
            <person name="Giorgi J."/>
            <person name="Grigoriev I.V."/>
            <person name="Roux C."/>
            <person name="Martin F.M."/>
            <person name="Corradi N."/>
        </authorList>
    </citation>
    <scope>NUCLEOTIDE SEQUENCE [LARGE SCALE GENOMIC DNA]</scope>
    <source>
        <strain evidence="5 6">A1</strain>
    </source>
</reference>
<dbReference type="PROSITE" id="PS50919">
    <property type="entry name" value="MIR"/>
    <property type="match status" value="1"/>
</dbReference>
<name>A0A2I1DTY0_9GLOM</name>
<dbReference type="AlphaFoldDB" id="A0A2I1DTY0"/>
<comment type="caution">
    <text evidence="4">The sequence shown here is derived from an EMBL/GenBank/DDBJ whole genome shotgun (WGS) entry which is preliminary data.</text>
</comment>
<evidence type="ECO:0000313" key="5">
    <source>
        <dbReference type="EMBL" id="PKC71326.1"/>
    </source>
</evidence>
<evidence type="ECO:0000256" key="2">
    <source>
        <dbReference type="ARBA" id="ARBA00022737"/>
    </source>
</evidence>
<dbReference type="VEuPathDB" id="FungiDB:RhiirFUN_012106"/>
<dbReference type="PANTHER" id="PTHR46809">
    <property type="entry name" value="STROMAL CELL-DERIVED FACTOR 2-LIKE PROTEIN"/>
    <property type="match status" value="1"/>
</dbReference>